<keyword evidence="7" id="KW-1185">Reference proteome</keyword>
<keyword evidence="2" id="KW-0479">Metal-binding</keyword>
<dbReference type="AlphaFoldDB" id="A0AAV5SLZ4"/>
<evidence type="ECO:0000256" key="4">
    <source>
        <dbReference type="ARBA" id="ARBA00022842"/>
    </source>
</evidence>
<comment type="caution">
    <text evidence="6">The sequence shown here is derived from an EMBL/GenBank/DDBJ whole genome shotgun (WGS) entry which is preliminary data.</text>
</comment>
<dbReference type="InterPro" id="IPR007666">
    <property type="entry name" value="ADP_PFK/GK"/>
</dbReference>
<proteinExistence type="predicted"/>
<name>A0AAV5SLZ4_9BILA</name>
<feature type="signal peptide" evidence="5">
    <location>
        <begin position="1"/>
        <end position="26"/>
    </location>
</feature>
<sequence length="234" mass="26419">FHSCLQSVLMLLLFFVSSALVAAASAACSQTQMNTIVKCYTDYNKAYGVKDQFPPFNQDFFEGFHRARSNMMNAGGISAKPAIMQYGSALTDCLKPVADCIEDTTFEQAPLLASPGDGHKFNVDRVETAYECTEPGYSYQMRHFYCIDHFKHDPTEINHPKLTKCNDDMNAATDPTKNPTDAQKCKAYQDNTECYRQVFTDVCQAEEAGEFYCMLVSQEFRLWVPTCAFDCKKH</sequence>
<dbReference type="Proteomes" id="UP001432027">
    <property type="component" value="Unassembled WGS sequence"/>
</dbReference>
<dbReference type="GO" id="GO:0006006">
    <property type="term" value="P:glucose metabolic process"/>
    <property type="evidence" value="ECO:0007669"/>
    <property type="project" value="TreeGrafter"/>
</dbReference>
<evidence type="ECO:0000256" key="1">
    <source>
        <dbReference type="ARBA" id="ARBA00022679"/>
    </source>
</evidence>
<feature type="chain" id="PRO_5043641266" description="Secreted protein" evidence="5">
    <location>
        <begin position="27"/>
        <end position="234"/>
    </location>
</feature>
<dbReference type="GO" id="GO:0005783">
    <property type="term" value="C:endoplasmic reticulum"/>
    <property type="evidence" value="ECO:0007669"/>
    <property type="project" value="TreeGrafter"/>
</dbReference>
<dbReference type="PANTHER" id="PTHR21208:SF0">
    <property type="entry name" value="ADP-DEPENDENT GLUCOKINASE"/>
    <property type="match status" value="1"/>
</dbReference>
<keyword evidence="5" id="KW-0732">Signal</keyword>
<keyword evidence="4" id="KW-0460">Magnesium</keyword>
<evidence type="ECO:0000256" key="5">
    <source>
        <dbReference type="SAM" id="SignalP"/>
    </source>
</evidence>
<dbReference type="GO" id="GO:0043843">
    <property type="term" value="F:ADP-specific glucokinase activity"/>
    <property type="evidence" value="ECO:0007669"/>
    <property type="project" value="TreeGrafter"/>
</dbReference>
<dbReference type="GO" id="GO:0046872">
    <property type="term" value="F:metal ion binding"/>
    <property type="evidence" value="ECO:0007669"/>
    <property type="project" value="UniProtKB-KW"/>
</dbReference>
<dbReference type="EMBL" id="BTSX01000002">
    <property type="protein sequence ID" value="GMS83990.1"/>
    <property type="molecule type" value="Genomic_DNA"/>
</dbReference>
<evidence type="ECO:0000256" key="3">
    <source>
        <dbReference type="ARBA" id="ARBA00022777"/>
    </source>
</evidence>
<protein>
    <recommendedName>
        <fullName evidence="8">Secreted protein</fullName>
    </recommendedName>
</protein>
<dbReference type="PANTHER" id="PTHR21208">
    <property type="entry name" value="ADP-DEPENDENT GLUCOKINASE"/>
    <property type="match status" value="1"/>
</dbReference>
<keyword evidence="1" id="KW-0808">Transferase</keyword>
<evidence type="ECO:0000313" key="7">
    <source>
        <dbReference type="Proteomes" id="UP001432027"/>
    </source>
</evidence>
<gene>
    <name evidence="6" type="ORF">PENTCL1PPCAC_6165</name>
</gene>
<evidence type="ECO:0008006" key="8">
    <source>
        <dbReference type="Google" id="ProtNLM"/>
    </source>
</evidence>
<feature type="non-terminal residue" evidence="6">
    <location>
        <position position="1"/>
    </location>
</feature>
<reference evidence="6" key="1">
    <citation type="submission" date="2023-10" db="EMBL/GenBank/DDBJ databases">
        <title>Genome assembly of Pristionchus species.</title>
        <authorList>
            <person name="Yoshida K."/>
            <person name="Sommer R.J."/>
        </authorList>
    </citation>
    <scope>NUCLEOTIDE SEQUENCE</scope>
    <source>
        <strain evidence="6">RS0144</strain>
    </source>
</reference>
<keyword evidence="3" id="KW-0418">Kinase</keyword>
<evidence type="ECO:0000313" key="6">
    <source>
        <dbReference type="EMBL" id="GMS83990.1"/>
    </source>
</evidence>
<accession>A0AAV5SLZ4</accession>
<organism evidence="6 7">
    <name type="scientific">Pristionchus entomophagus</name>
    <dbReference type="NCBI Taxonomy" id="358040"/>
    <lineage>
        <taxon>Eukaryota</taxon>
        <taxon>Metazoa</taxon>
        <taxon>Ecdysozoa</taxon>
        <taxon>Nematoda</taxon>
        <taxon>Chromadorea</taxon>
        <taxon>Rhabditida</taxon>
        <taxon>Rhabditina</taxon>
        <taxon>Diplogasteromorpha</taxon>
        <taxon>Diplogasteroidea</taxon>
        <taxon>Neodiplogasteridae</taxon>
        <taxon>Pristionchus</taxon>
    </lineage>
</organism>
<evidence type="ECO:0000256" key="2">
    <source>
        <dbReference type="ARBA" id="ARBA00022723"/>
    </source>
</evidence>